<accession>A0AAD7WWY2</accession>
<keyword evidence="2" id="KW-1185">Reference proteome</keyword>
<dbReference type="EMBL" id="JAINUG010000020">
    <property type="protein sequence ID" value="KAJ8412050.1"/>
    <property type="molecule type" value="Genomic_DNA"/>
</dbReference>
<protein>
    <submittedName>
        <fullName evidence="1">Uncharacterized protein</fullName>
    </submittedName>
</protein>
<dbReference type="AlphaFoldDB" id="A0AAD7WWY2"/>
<organism evidence="1 2">
    <name type="scientific">Aldrovandia affinis</name>
    <dbReference type="NCBI Taxonomy" id="143900"/>
    <lineage>
        <taxon>Eukaryota</taxon>
        <taxon>Metazoa</taxon>
        <taxon>Chordata</taxon>
        <taxon>Craniata</taxon>
        <taxon>Vertebrata</taxon>
        <taxon>Euteleostomi</taxon>
        <taxon>Actinopterygii</taxon>
        <taxon>Neopterygii</taxon>
        <taxon>Teleostei</taxon>
        <taxon>Notacanthiformes</taxon>
        <taxon>Halosauridae</taxon>
        <taxon>Aldrovandia</taxon>
    </lineage>
</organism>
<evidence type="ECO:0000313" key="1">
    <source>
        <dbReference type="EMBL" id="KAJ8412050.1"/>
    </source>
</evidence>
<reference evidence="1" key="1">
    <citation type="journal article" date="2023" name="Science">
        <title>Genome structures resolve the early diversification of teleost fishes.</title>
        <authorList>
            <person name="Parey E."/>
            <person name="Louis A."/>
            <person name="Montfort J."/>
            <person name="Bouchez O."/>
            <person name="Roques C."/>
            <person name="Iampietro C."/>
            <person name="Lluch J."/>
            <person name="Castinel A."/>
            <person name="Donnadieu C."/>
            <person name="Desvignes T."/>
            <person name="Floi Bucao C."/>
            <person name="Jouanno E."/>
            <person name="Wen M."/>
            <person name="Mejri S."/>
            <person name="Dirks R."/>
            <person name="Jansen H."/>
            <person name="Henkel C."/>
            <person name="Chen W.J."/>
            <person name="Zahm M."/>
            <person name="Cabau C."/>
            <person name="Klopp C."/>
            <person name="Thompson A.W."/>
            <person name="Robinson-Rechavi M."/>
            <person name="Braasch I."/>
            <person name="Lecointre G."/>
            <person name="Bobe J."/>
            <person name="Postlethwait J.H."/>
            <person name="Berthelot C."/>
            <person name="Roest Crollius H."/>
            <person name="Guiguen Y."/>
        </authorList>
    </citation>
    <scope>NUCLEOTIDE SEQUENCE</scope>
    <source>
        <strain evidence="1">NC1722</strain>
    </source>
</reference>
<sequence>MPLALVLIKAFTHEPPCLLRSPVVVFILQSVRCFHAIHSCPNPKLAAKPAEVVLFLPTGPHQLVRRLLQQPGRTRPSVARGSQGLPCLLSLPRLTLDLGTAGRRSHPCQSRCGCVSTSLRRPIPCHNKSPLRLSINISSVPPLYLHFIPCRAF</sequence>
<comment type="caution">
    <text evidence="1">The sequence shown here is derived from an EMBL/GenBank/DDBJ whole genome shotgun (WGS) entry which is preliminary data.</text>
</comment>
<evidence type="ECO:0000313" key="2">
    <source>
        <dbReference type="Proteomes" id="UP001221898"/>
    </source>
</evidence>
<proteinExistence type="predicted"/>
<dbReference type="Proteomes" id="UP001221898">
    <property type="component" value="Unassembled WGS sequence"/>
</dbReference>
<gene>
    <name evidence="1" type="ORF">AAFF_G00143170</name>
</gene>
<name>A0AAD7WWY2_9TELE</name>